<evidence type="ECO:0000313" key="1">
    <source>
        <dbReference type="EMBL" id="KAG5604105.1"/>
    </source>
</evidence>
<organism evidence="1 2">
    <name type="scientific">Solanum commersonii</name>
    <name type="common">Commerson's wild potato</name>
    <name type="synonym">Commerson's nightshade</name>
    <dbReference type="NCBI Taxonomy" id="4109"/>
    <lineage>
        <taxon>Eukaryota</taxon>
        <taxon>Viridiplantae</taxon>
        <taxon>Streptophyta</taxon>
        <taxon>Embryophyta</taxon>
        <taxon>Tracheophyta</taxon>
        <taxon>Spermatophyta</taxon>
        <taxon>Magnoliopsida</taxon>
        <taxon>eudicotyledons</taxon>
        <taxon>Gunneridae</taxon>
        <taxon>Pentapetalae</taxon>
        <taxon>asterids</taxon>
        <taxon>lamiids</taxon>
        <taxon>Solanales</taxon>
        <taxon>Solanaceae</taxon>
        <taxon>Solanoideae</taxon>
        <taxon>Solaneae</taxon>
        <taxon>Solanum</taxon>
    </lineage>
</organism>
<dbReference type="Proteomes" id="UP000824120">
    <property type="component" value="Chromosome 5"/>
</dbReference>
<evidence type="ECO:0000313" key="2">
    <source>
        <dbReference type="Proteomes" id="UP000824120"/>
    </source>
</evidence>
<gene>
    <name evidence="1" type="ORF">H5410_025597</name>
</gene>
<dbReference type="AlphaFoldDB" id="A0A9J5YU78"/>
<accession>A0A9J5YU78</accession>
<sequence>MDLQWLWCNILEGGSAFITWRVIIWIEIQQELRRTDSLQDRRLGDKSIELSCLRYKRPNFKKEIFGIVVARVLVVEFQNAGTTTASPAPFVLKKGPESNQEIDAIGLSRERFQINSKFKTNSKQAPKQCFLWKSQNLQNVIARNGVKRNNVDEYLRMCSIDLEAQSYLYREFPVLCLELVKLGQKKNKIVIGGIAIGKPNVVNYNFIHINNC</sequence>
<protein>
    <submittedName>
        <fullName evidence="1">Uncharacterized protein</fullName>
    </submittedName>
</protein>
<dbReference type="EMBL" id="JACXVP010000005">
    <property type="protein sequence ID" value="KAG5604105.1"/>
    <property type="molecule type" value="Genomic_DNA"/>
</dbReference>
<proteinExistence type="predicted"/>
<keyword evidence="2" id="KW-1185">Reference proteome</keyword>
<comment type="caution">
    <text evidence="1">The sequence shown here is derived from an EMBL/GenBank/DDBJ whole genome shotgun (WGS) entry which is preliminary data.</text>
</comment>
<name>A0A9J5YU78_SOLCO</name>
<reference evidence="1 2" key="1">
    <citation type="submission" date="2020-09" db="EMBL/GenBank/DDBJ databases">
        <title>De no assembly of potato wild relative species, Solanum commersonii.</title>
        <authorList>
            <person name="Cho K."/>
        </authorList>
    </citation>
    <scope>NUCLEOTIDE SEQUENCE [LARGE SCALE GENOMIC DNA]</scope>
    <source>
        <strain evidence="1">LZ3.2</strain>
        <tissue evidence="1">Leaf</tissue>
    </source>
</reference>